<accession>A0A212KB58</accession>
<keyword evidence="9" id="KW-0479">Metal-binding</keyword>
<proteinExistence type="inferred from homology"/>
<dbReference type="UniPathway" id="UPA00251">
    <property type="reaction ID" value="UER00324"/>
</dbReference>
<sequence>MRRIAGPLPAKAAHAPVLASPPDAPLQSEPAMLDLSYDAYAWIKALHIVAATAWIGGLVALGEVLALHAAEGDAVWAGRERALLARVVIPASGVSLVSGGALLLNYADFTEGWLHAKLTAVAALLVYQTWLARQARRFAESPQPPRTFGRLKLFPIVLFIGIVALVMVRPF</sequence>
<keyword evidence="12" id="KW-0408">Iron</keyword>
<dbReference type="Pfam" id="PF03653">
    <property type="entry name" value="UPF0093"/>
    <property type="match status" value="1"/>
</dbReference>
<evidence type="ECO:0000256" key="2">
    <source>
        <dbReference type="ARBA" id="ARBA00004651"/>
    </source>
</evidence>
<keyword evidence="6" id="KW-1003">Cell membrane</keyword>
<evidence type="ECO:0000256" key="3">
    <source>
        <dbReference type="ARBA" id="ARBA00005073"/>
    </source>
</evidence>
<feature type="transmembrane region" description="Helical" evidence="15">
    <location>
        <begin position="113"/>
        <end position="132"/>
    </location>
</feature>
<dbReference type="AlphaFoldDB" id="A0A212KB58"/>
<comment type="similarity">
    <text evidence="4">Belongs to the HemJ family.</text>
</comment>
<evidence type="ECO:0000256" key="11">
    <source>
        <dbReference type="ARBA" id="ARBA00023002"/>
    </source>
</evidence>
<evidence type="ECO:0000256" key="15">
    <source>
        <dbReference type="SAM" id="Phobius"/>
    </source>
</evidence>
<evidence type="ECO:0000256" key="7">
    <source>
        <dbReference type="ARBA" id="ARBA00022617"/>
    </source>
</evidence>
<dbReference type="EMBL" id="FLUO01000001">
    <property type="protein sequence ID" value="SBW08969.1"/>
    <property type="molecule type" value="Genomic_DNA"/>
</dbReference>
<evidence type="ECO:0000256" key="1">
    <source>
        <dbReference type="ARBA" id="ARBA00001970"/>
    </source>
</evidence>
<reference evidence="16" key="1">
    <citation type="submission" date="2016-04" db="EMBL/GenBank/DDBJ databases">
        <authorList>
            <person name="Evans L.H."/>
            <person name="Alamgir A."/>
            <person name="Owens N."/>
            <person name="Weber N.D."/>
            <person name="Virtaneva K."/>
            <person name="Barbian K."/>
            <person name="Babar A."/>
            <person name="Rosenke K."/>
        </authorList>
    </citation>
    <scope>NUCLEOTIDE SEQUENCE</scope>
    <source>
        <strain evidence="16">86</strain>
    </source>
</reference>
<comment type="catalytic activity">
    <reaction evidence="14">
        <text>protoporphyrinogen IX + 3 A = protoporphyrin IX + 3 AH2</text>
        <dbReference type="Rhea" id="RHEA:62000"/>
        <dbReference type="ChEBI" id="CHEBI:13193"/>
        <dbReference type="ChEBI" id="CHEBI:17499"/>
        <dbReference type="ChEBI" id="CHEBI:57306"/>
        <dbReference type="ChEBI" id="CHEBI:57307"/>
    </reaction>
</comment>
<feature type="transmembrane region" description="Helical" evidence="15">
    <location>
        <begin position="43"/>
        <end position="66"/>
    </location>
</feature>
<dbReference type="InterPro" id="IPR005265">
    <property type="entry name" value="HemJ-like"/>
</dbReference>
<dbReference type="GO" id="GO:0005886">
    <property type="term" value="C:plasma membrane"/>
    <property type="evidence" value="ECO:0007669"/>
    <property type="project" value="UniProtKB-SubCell"/>
</dbReference>
<organism evidence="16">
    <name type="scientific">uncultured Alphaproteobacteria bacterium</name>
    <dbReference type="NCBI Taxonomy" id="91750"/>
    <lineage>
        <taxon>Bacteria</taxon>
        <taxon>Pseudomonadati</taxon>
        <taxon>Pseudomonadota</taxon>
        <taxon>Alphaproteobacteria</taxon>
        <taxon>environmental samples</taxon>
    </lineage>
</organism>
<dbReference type="PANTHER" id="PTHR40255:SF1">
    <property type="entry name" value="PROTOPORPHYRINOGEN IX OXIDASE"/>
    <property type="match status" value="1"/>
</dbReference>
<evidence type="ECO:0000256" key="5">
    <source>
        <dbReference type="ARBA" id="ARBA00017504"/>
    </source>
</evidence>
<evidence type="ECO:0000256" key="9">
    <source>
        <dbReference type="ARBA" id="ARBA00022723"/>
    </source>
</evidence>
<comment type="subcellular location">
    <subcellularLocation>
        <location evidence="2">Cell membrane</location>
        <topology evidence="2">Multi-pass membrane protein</topology>
    </subcellularLocation>
</comment>
<dbReference type="PANTHER" id="PTHR40255">
    <property type="entry name" value="UPF0093 MEMBRANE PROTEIN SLR1790"/>
    <property type="match status" value="1"/>
</dbReference>
<dbReference type="GO" id="GO:0006782">
    <property type="term" value="P:protoporphyrinogen IX biosynthetic process"/>
    <property type="evidence" value="ECO:0007669"/>
    <property type="project" value="UniProtKB-UniPathway"/>
</dbReference>
<feature type="transmembrane region" description="Helical" evidence="15">
    <location>
        <begin position="87"/>
        <end position="107"/>
    </location>
</feature>
<protein>
    <recommendedName>
        <fullName evidence="5">Protoporphyrinogen IX oxidase</fullName>
    </recommendedName>
</protein>
<evidence type="ECO:0000256" key="6">
    <source>
        <dbReference type="ARBA" id="ARBA00022475"/>
    </source>
</evidence>
<keyword evidence="11" id="KW-0560">Oxidoreductase</keyword>
<gene>
    <name evidence="16" type="ORF">KL86APRO_12490</name>
</gene>
<evidence type="ECO:0000313" key="16">
    <source>
        <dbReference type="EMBL" id="SBW08969.1"/>
    </source>
</evidence>
<dbReference type="GO" id="GO:0046872">
    <property type="term" value="F:metal ion binding"/>
    <property type="evidence" value="ECO:0007669"/>
    <property type="project" value="UniProtKB-KW"/>
</dbReference>
<evidence type="ECO:0000256" key="4">
    <source>
        <dbReference type="ARBA" id="ARBA00006501"/>
    </source>
</evidence>
<evidence type="ECO:0000256" key="13">
    <source>
        <dbReference type="ARBA" id="ARBA00023136"/>
    </source>
</evidence>
<evidence type="ECO:0000256" key="8">
    <source>
        <dbReference type="ARBA" id="ARBA00022692"/>
    </source>
</evidence>
<name>A0A212KB58_9PROT</name>
<evidence type="ECO:0000256" key="14">
    <source>
        <dbReference type="ARBA" id="ARBA00048390"/>
    </source>
</evidence>
<dbReference type="GO" id="GO:0016491">
    <property type="term" value="F:oxidoreductase activity"/>
    <property type="evidence" value="ECO:0007669"/>
    <property type="project" value="UniProtKB-KW"/>
</dbReference>
<keyword evidence="7" id="KW-0349">Heme</keyword>
<comment type="cofactor">
    <cofactor evidence="1">
        <name>heme b</name>
        <dbReference type="ChEBI" id="CHEBI:60344"/>
    </cofactor>
</comment>
<comment type="pathway">
    <text evidence="3">Porphyrin-containing compound metabolism; protoporphyrin-IX biosynthesis; protoporphyrin-IX from protoporphyrinogen-IX: step 1/1.</text>
</comment>
<keyword evidence="8 15" id="KW-0812">Transmembrane</keyword>
<evidence type="ECO:0000256" key="10">
    <source>
        <dbReference type="ARBA" id="ARBA00022989"/>
    </source>
</evidence>
<keyword evidence="13 15" id="KW-0472">Membrane</keyword>
<feature type="transmembrane region" description="Helical" evidence="15">
    <location>
        <begin position="153"/>
        <end position="170"/>
    </location>
</feature>
<evidence type="ECO:0000256" key="12">
    <source>
        <dbReference type="ARBA" id="ARBA00023004"/>
    </source>
</evidence>
<keyword evidence="10 15" id="KW-1133">Transmembrane helix</keyword>